<keyword evidence="3" id="KW-1185">Reference proteome</keyword>
<evidence type="ECO:0000313" key="2">
    <source>
        <dbReference type="EMBL" id="KJY61896.1"/>
    </source>
</evidence>
<dbReference type="OrthoDB" id="2298939at2"/>
<feature type="transmembrane region" description="Helical" evidence="1">
    <location>
        <begin position="20"/>
        <end position="39"/>
    </location>
</feature>
<comment type="caution">
    <text evidence="2">The sequence shown here is derived from an EMBL/GenBank/DDBJ whole genome shotgun (WGS) entry which is preliminary data.</text>
</comment>
<proteinExistence type="predicted"/>
<dbReference type="InterPro" id="IPR021707">
    <property type="entry name" value="DUF3290"/>
</dbReference>
<dbReference type="EMBL" id="JXJQ01000008">
    <property type="protein sequence ID" value="KJY61896.1"/>
    <property type="molecule type" value="Genomic_DNA"/>
</dbReference>
<dbReference type="RefSeq" id="WP_046316633.1">
    <property type="nucleotide sequence ID" value="NZ_JAMBKR010000001.1"/>
</dbReference>
<feature type="transmembrane region" description="Helical" evidence="1">
    <location>
        <begin position="51"/>
        <end position="70"/>
    </location>
</feature>
<gene>
    <name evidence="2" type="ORF">JG30_09500</name>
</gene>
<keyword evidence="1" id="KW-0472">Membrane</keyword>
<keyword evidence="1" id="KW-1133">Transmembrane helix</keyword>
<protein>
    <recommendedName>
        <fullName evidence="4">DUF3290 domain-containing protein</fullName>
    </recommendedName>
</protein>
<sequence length="149" mass="17172">MTNFYTYQYLTRQPNKVNTVIWITSIVLVVGALFFAFLFLKHRDDGKYRELTIIMILGLLLTITIQYSQWSKRQTSQTHNGEVVALIKQVAQQEHIKTDQICSNSTDLHDGMLLRLKNGQIYKVGLNSDNSSFTLQTAHLTNPKIKLLR</sequence>
<keyword evidence="1" id="KW-0812">Transmembrane</keyword>
<dbReference type="Proteomes" id="UP000033558">
    <property type="component" value="Unassembled WGS sequence"/>
</dbReference>
<dbReference type="Pfam" id="PF11694">
    <property type="entry name" value="DUF3290"/>
    <property type="match status" value="1"/>
</dbReference>
<accession>A0A0F4LWH6</accession>
<evidence type="ECO:0008006" key="4">
    <source>
        <dbReference type="Google" id="ProtNLM"/>
    </source>
</evidence>
<dbReference type="HOGENOM" id="CLU_125416_1_1_9"/>
<name>A0A0F4LWH6_9LACO</name>
<dbReference type="PATRIC" id="fig|1218492.5.peg.1090"/>
<evidence type="ECO:0000313" key="3">
    <source>
        <dbReference type="Proteomes" id="UP000033558"/>
    </source>
</evidence>
<dbReference type="AlphaFoldDB" id="A0A0F4LWH6"/>
<organism evidence="2 3">
    <name type="scientific">Bombilactobacillus mellifer</name>
    <dbReference type="NCBI Taxonomy" id="1218492"/>
    <lineage>
        <taxon>Bacteria</taxon>
        <taxon>Bacillati</taxon>
        <taxon>Bacillota</taxon>
        <taxon>Bacilli</taxon>
        <taxon>Lactobacillales</taxon>
        <taxon>Lactobacillaceae</taxon>
        <taxon>Bombilactobacillus</taxon>
    </lineage>
</organism>
<evidence type="ECO:0000256" key="1">
    <source>
        <dbReference type="SAM" id="Phobius"/>
    </source>
</evidence>
<dbReference type="STRING" id="1218492.JG30_09500"/>
<reference evidence="2 3" key="1">
    <citation type="submission" date="2015-01" db="EMBL/GenBank/DDBJ databases">
        <title>Comparative genomics of the lactic acid bacteria isolated from the honey bee gut.</title>
        <authorList>
            <person name="Ellegaard K.M."/>
            <person name="Tamarit D."/>
            <person name="Javelind E."/>
            <person name="Olofsson T."/>
            <person name="Andersson S.G."/>
            <person name="Vasquez A."/>
        </authorList>
    </citation>
    <scope>NUCLEOTIDE SEQUENCE [LARGE SCALE GENOMIC DNA]</scope>
    <source>
        <strain evidence="2 3">Bin4</strain>
    </source>
</reference>